<dbReference type="Pfam" id="PF13649">
    <property type="entry name" value="Methyltransf_25"/>
    <property type="match status" value="1"/>
</dbReference>
<organism evidence="5 6">
    <name type="scientific">Belnapia mucosa</name>
    <dbReference type="NCBI Taxonomy" id="2804532"/>
    <lineage>
        <taxon>Bacteria</taxon>
        <taxon>Pseudomonadati</taxon>
        <taxon>Pseudomonadota</taxon>
        <taxon>Alphaproteobacteria</taxon>
        <taxon>Acetobacterales</taxon>
        <taxon>Roseomonadaceae</taxon>
        <taxon>Belnapia</taxon>
    </lineage>
</organism>
<dbReference type="CDD" id="cd02440">
    <property type="entry name" value="AdoMet_MTases"/>
    <property type="match status" value="1"/>
</dbReference>
<evidence type="ECO:0000256" key="2">
    <source>
        <dbReference type="ARBA" id="ARBA00022679"/>
    </source>
</evidence>
<reference evidence="5 6" key="1">
    <citation type="submission" date="2021-01" db="EMBL/GenBank/DDBJ databases">
        <title>Belnapia mucosa sp. nov. and Belnapia arida sp. nov., isolated from the Tabernas Desert (Almeria, Spain).</title>
        <authorList>
            <person name="Molina-Menor E."/>
            <person name="Vidal-Verdu A."/>
            <person name="Calonge A."/>
            <person name="Satari L."/>
            <person name="Pereto Magraner J."/>
            <person name="Porcar Miralles M."/>
        </authorList>
    </citation>
    <scope>NUCLEOTIDE SEQUENCE [LARGE SCALE GENOMIC DNA]</scope>
    <source>
        <strain evidence="5 6">T6</strain>
    </source>
</reference>
<protein>
    <submittedName>
        <fullName evidence="5">Tetratricopeptide repeat protein</fullName>
    </submittedName>
</protein>
<feature type="domain" description="Methyltransferase" evidence="4">
    <location>
        <begin position="317"/>
        <end position="407"/>
    </location>
</feature>
<dbReference type="PANTHER" id="PTHR43464:SF19">
    <property type="entry name" value="UBIQUINONE BIOSYNTHESIS O-METHYLTRANSFERASE, MITOCHONDRIAL"/>
    <property type="match status" value="1"/>
</dbReference>
<evidence type="ECO:0000313" key="6">
    <source>
        <dbReference type="Proteomes" id="UP000606490"/>
    </source>
</evidence>
<keyword evidence="3" id="KW-0949">S-adenosyl-L-methionine</keyword>
<evidence type="ECO:0000256" key="1">
    <source>
        <dbReference type="ARBA" id="ARBA00022603"/>
    </source>
</evidence>
<dbReference type="InterPro" id="IPR029063">
    <property type="entry name" value="SAM-dependent_MTases_sf"/>
</dbReference>
<keyword evidence="1" id="KW-0489">Methyltransferase</keyword>
<dbReference type="EMBL" id="JAEUXJ010000001">
    <property type="protein sequence ID" value="MBL6454521.1"/>
    <property type="molecule type" value="Genomic_DNA"/>
</dbReference>
<dbReference type="Gene3D" id="1.25.40.10">
    <property type="entry name" value="Tetratricopeptide repeat domain"/>
    <property type="match status" value="3"/>
</dbReference>
<keyword evidence="6" id="KW-1185">Reference proteome</keyword>
<comment type="caution">
    <text evidence="5">The sequence shown here is derived from an EMBL/GenBank/DDBJ whole genome shotgun (WGS) entry which is preliminary data.</text>
</comment>
<name>A0ABS1V0C8_9PROT</name>
<dbReference type="PANTHER" id="PTHR43464">
    <property type="entry name" value="METHYLTRANSFERASE"/>
    <property type="match status" value="1"/>
</dbReference>
<evidence type="ECO:0000313" key="5">
    <source>
        <dbReference type="EMBL" id="MBL6454521.1"/>
    </source>
</evidence>
<sequence>MTQQANSALAVRLHAGARQLLRDRRPGEALPMLDRLARLPGLERPATLLRGEALAALGRLEEAEAAADLALAQDPECPMARQLRARIRLAGGQGDGAVEDAAAAVMAAPWDPAAKALLGTALLERRSFDEAIWFLGEAMASDPGNPGIRARLGQAFMRAGRHEAAAELLAACCAAEPAHPGHAALRAQNTLLTGDAAAAAALAREALAACGADPSLHSVLAHALVAMGRMTEAAPHFAAAARLAPGNGYLAHLAAAAEGMEPERATDAYLTAVFDGYAPRFEQSLLALGYRVPGLMRRLLERHLPDVASGEAKLGPVLDLGCGTGLVGVALADLLGGPLTGIDISPGMLEQAAVKHLYAALHHAEISEALRAGLPPQAVIIAADVFIYLGRLEEVLCLCRQALAPDGLLAFSVERLPGGGPDWRLGPAGRYAHAPGYLARCLAAAGLSVLEQREEDLRLEQDGPVPGLLVLARPAPH</sequence>
<gene>
    <name evidence="5" type="ORF">JMJ55_04240</name>
</gene>
<dbReference type="SUPFAM" id="SSF53335">
    <property type="entry name" value="S-adenosyl-L-methionine-dependent methyltransferases"/>
    <property type="match status" value="1"/>
</dbReference>
<proteinExistence type="predicted"/>
<dbReference type="SMART" id="SM00028">
    <property type="entry name" value="TPR"/>
    <property type="match status" value="4"/>
</dbReference>
<dbReference type="RefSeq" id="WP_202824216.1">
    <property type="nucleotide sequence ID" value="NZ_JAEUXJ010000001.1"/>
</dbReference>
<dbReference type="Pfam" id="PF14559">
    <property type="entry name" value="TPR_19"/>
    <property type="match status" value="1"/>
</dbReference>
<evidence type="ECO:0000259" key="4">
    <source>
        <dbReference type="Pfam" id="PF13649"/>
    </source>
</evidence>
<dbReference type="InterPro" id="IPR019734">
    <property type="entry name" value="TPR_rpt"/>
</dbReference>
<dbReference type="Proteomes" id="UP000606490">
    <property type="component" value="Unassembled WGS sequence"/>
</dbReference>
<accession>A0ABS1V0C8</accession>
<dbReference type="Pfam" id="PF13432">
    <property type="entry name" value="TPR_16"/>
    <property type="match status" value="1"/>
</dbReference>
<dbReference type="InterPro" id="IPR011990">
    <property type="entry name" value="TPR-like_helical_dom_sf"/>
</dbReference>
<dbReference type="Gene3D" id="3.40.50.150">
    <property type="entry name" value="Vaccinia Virus protein VP39"/>
    <property type="match status" value="1"/>
</dbReference>
<evidence type="ECO:0000256" key="3">
    <source>
        <dbReference type="ARBA" id="ARBA00022691"/>
    </source>
</evidence>
<dbReference type="SUPFAM" id="SSF48452">
    <property type="entry name" value="TPR-like"/>
    <property type="match status" value="2"/>
</dbReference>
<keyword evidence="2" id="KW-0808">Transferase</keyword>
<dbReference type="InterPro" id="IPR041698">
    <property type="entry name" value="Methyltransf_25"/>
</dbReference>